<proteinExistence type="inferred from homology"/>
<feature type="signal peptide" evidence="8">
    <location>
        <begin position="1"/>
        <end position="21"/>
    </location>
</feature>
<keyword evidence="7" id="KW-0326">Glycosidase</keyword>
<dbReference type="Gene3D" id="1.50.10.10">
    <property type="match status" value="1"/>
</dbReference>
<feature type="binding site" evidence="6">
    <location>
        <position position="488"/>
    </location>
    <ligand>
        <name>Ca(2+)</name>
        <dbReference type="ChEBI" id="CHEBI:29108"/>
    </ligand>
</feature>
<keyword evidence="6" id="KW-0479">Metal-binding</keyword>
<comment type="cofactor">
    <cofactor evidence="6">
        <name>Ca(2+)</name>
        <dbReference type="ChEBI" id="CHEBI:29108"/>
    </cofactor>
</comment>
<evidence type="ECO:0000256" key="7">
    <source>
        <dbReference type="RuleBase" id="RU361193"/>
    </source>
</evidence>
<keyword evidence="4" id="KW-0325">Glycoprotein</keyword>
<dbReference type="GO" id="GO:0016020">
    <property type="term" value="C:membrane"/>
    <property type="evidence" value="ECO:0007669"/>
    <property type="project" value="InterPro"/>
</dbReference>
<dbReference type="PANTHER" id="PTHR45679">
    <property type="entry name" value="ER DEGRADATION-ENHANCING ALPHA-MANNOSIDASE-LIKE PROTEIN 2"/>
    <property type="match status" value="1"/>
</dbReference>
<dbReference type="SUPFAM" id="SSF48225">
    <property type="entry name" value="Seven-hairpin glycosidases"/>
    <property type="match status" value="1"/>
</dbReference>
<reference evidence="9 10" key="1">
    <citation type="journal article" date="2004" name="Science">
        <title>The Ashbya gossypii genome as a tool for mapping the ancient Saccharomyces cerevisiae genome.</title>
        <authorList>
            <person name="Dietrich F.S."/>
            <person name="Voegeli S."/>
            <person name="Brachat S."/>
            <person name="Lerch A."/>
            <person name="Gates K."/>
            <person name="Steiner S."/>
            <person name="Mohr C."/>
            <person name="Pohlmann R."/>
            <person name="Luedi P."/>
            <person name="Choi S."/>
            <person name="Wing R.A."/>
            <person name="Flavier A."/>
            <person name="Gaffney T.D."/>
            <person name="Philippsen P."/>
        </authorList>
    </citation>
    <scope>NUCLEOTIDE SEQUENCE [LARGE SCALE GENOMIC DNA]</scope>
    <source>
        <strain evidence="10">ATCC 10895 / CBS 109.51 / FGSC 9923 / NRRL Y-1056</strain>
    </source>
</reference>
<dbReference type="eggNOG" id="KOG2429">
    <property type="taxonomic scope" value="Eukaryota"/>
</dbReference>
<dbReference type="Pfam" id="PF01532">
    <property type="entry name" value="Glyco_hydro_47"/>
    <property type="match status" value="1"/>
</dbReference>
<keyword evidence="3" id="KW-0256">Endoplasmic reticulum</keyword>
<keyword evidence="10" id="KW-1185">Reference proteome</keyword>
<feature type="active site" description="Proton donor" evidence="5">
    <location>
        <position position="372"/>
    </location>
</feature>
<gene>
    <name evidence="9" type="ORF">AGOS_ADL390W</name>
</gene>
<dbReference type="InterPro" id="IPR036026">
    <property type="entry name" value="Seven-hairpin_glycosidases"/>
</dbReference>
<comment type="subcellular location">
    <subcellularLocation>
        <location evidence="1">Endoplasmic reticulum</location>
    </subcellularLocation>
</comment>
<dbReference type="InterPro" id="IPR044674">
    <property type="entry name" value="EDEM1/2/3"/>
</dbReference>
<evidence type="ECO:0000256" key="5">
    <source>
        <dbReference type="PIRSR" id="PIRSR601382-1"/>
    </source>
</evidence>
<dbReference type="GO" id="GO:0030246">
    <property type="term" value="F:carbohydrate binding"/>
    <property type="evidence" value="ECO:0007669"/>
    <property type="project" value="EnsemblFungi"/>
</dbReference>
<dbReference type="OMA" id="EAHPMWL"/>
<keyword evidence="7" id="KW-0378">Hydrolase</keyword>
<dbReference type="GO" id="GO:0005509">
    <property type="term" value="F:calcium ion binding"/>
    <property type="evidence" value="ECO:0007669"/>
    <property type="project" value="InterPro"/>
</dbReference>
<dbReference type="GO" id="GO:1904380">
    <property type="term" value="P:endoplasmic reticulum mannose trimming"/>
    <property type="evidence" value="ECO:0007669"/>
    <property type="project" value="EnsemblFungi"/>
</dbReference>
<dbReference type="STRING" id="284811.Q75BF4"/>
<evidence type="ECO:0000256" key="1">
    <source>
        <dbReference type="ARBA" id="ARBA00004240"/>
    </source>
</evidence>
<dbReference type="GO" id="GO:0044322">
    <property type="term" value="C:endoplasmic reticulum quality control compartment"/>
    <property type="evidence" value="ECO:0007669"/>
    <property type="project" value="GOC"/>
</dbReference>
<dbReference type="PRINTS" id="PR00747">
    <property type="entry name" value="GLYHDRLASE47"/>
</dbReference>
<dbReference type="GeneID" id="4619841"/>
<keyword evidence="8" id="KW-0732">Signal</keyword>
<dbReference type="KEGG" id="ago:AGOS_ADL390W"/>
<sequence>MNWEDILCAIFCSLFFAVVAASELFSPFSFNKYELEHYKNEIRSLFYHGYDQYLQHGYPFDEVRPISCVPNKRNFQDPYDISTNDVLGNFTTTLIDSLTTIAVMGDVDKFLEGVELVNKVIPADFSLNVTVQVFETTIRLVAGLMSAHLYAVDPTKKVYLGSQYDGHLLAKAKKLADRLLPAYLTETGLPVPRVNLANGLEGVPEELLQENNAAASASPMLEFTMLSYLTFDEKYRLIARYAFNKTWSLRSDLNLLPMSFNPHTEDVYHPMTGVGASIDSFYEYAIKGSILFDDSDLHSVWETAYYALSVYSKSDWFFQNVHTATGDIVTPWIDSLSMFFPMLQVLHGDIADAELKNLMSLKLWNTYGGIPERWLFTTLYKKQQVTVNDTVQLEWYPLRPEFVESTYSLYRATKDAFYLNIGRSILQALSTRFKTKCGFAGIQNVITGEPHDRMESFVLGETLKYLYLLFDVSNELHTQKRTNQIFSTEAHPLWLTASMKARYEKNKYCENDVYIQNLRRLQELDQLKSRANSSTAEEAMIPAPDFKTEDSEESLKDRVAAPILEASHVEYDHVRGTCRPLRRNKSAFYDSHLLNHFHRLFEIDYRYNVTLLRPHWMRSQHAIELESGFYRRWSTAAAQSQLATNTVSLELILDGANRPLFPPQSTRDCFYRYFPALRCSRLRVERITPNATSSYGLQVAPAAFCGLSYESIAGPACDRSLPEFLLLTAVDGQAIAQEEVVLVDYEDLFGPHALHLKHVLGYNAQHQLLLNCVPVVNVYVQWSGHAAKAHFGSCRTAALHNPAQDFQCSPLHNRID</sequence>
<keyword evidence="6" id="KW-0106">Calcium</keyword>
<dbReference type="CAZy" id="GH47">
    <property type="family name" value="Glycoside Hydrolase Family 47"/>
</dbReference>
<dbReference type="EC" id="3.2.1.-" evidence="7"/>
<feature type="active site" evidence="5">
    <location>
        <position position="401"/>
    </location>
</feature>
<feature type="active site" evidence="5">
    <location>
        <position position="279"/>
    </location>
</feature>
<dbReference type="InterPro" id="IPR001382">
    <property type="entry name" value="Glyco_hydro_47"/>
</dbReference>
<dbReference type="HOGENOM" id="CLU_003818_5_3_1"/>
<dbReference type="GO" id="GO:0097466">
    <property type="term" value="P:ubiquitin-dependent glycoprotein ERAD pathway"/>
    <property type="evidence" value="ECO:0007669"/>
    <property type="project" value="EnsemblFungi"/>
</dbReference>
<evidence type="ECO:0000256" key="4">
    <source>
        <dbReference type="ARBA" id="ARBA00023180"/>
    </source>
</evidence>
<protein>
    <recommendedName>
        <fullName evidence="7">alpha-1,2-Mannosidase</fullName>
        <ecNumber evidence="7">3.2.1.-</ecNumber>
    </recommendedName>
</protein>
<reference evidence="10" key="2">
    <citation type="journal article" date="2013" name="G3 (Bethesda)">
        <title>Genomes of Ashbya fungi isolated from insects reveal four mating-type loci, numerous translocations, lack of transposons, and distinct gene duplications.</title>
        <authorList>
            <person name="Dietrich F.S."/>
            <person name="Voegeli S."/>
            <person name="Kuo S."/>
            <person name="Philippsen P."/>
        </authorList>
    </citation>
    <scope>GENOME REANNOTATION</scope>
    <source>
        <strain evidence="10">ATCC 10895 / CBS 109.51 / FGSC 9923 / NRRL Y-1056</strain>
    </source>
</reference>
<dbReference type="GO" id="GO:0106055">
    <property type="term" value="C:mannosyl-oligosaccharide 1,2-alpha-mannosidase complex"/>
    <property type="evidence" value="ECO:0007669"/>
    <property type="project" value="EnsemblFungi"/>
</dbReference>
<dbReference type="FunCoup" id="Q75BF4">
    <property type="interactions" value="539"/>
</dbReference>
<evidence type="ECO:0000256" key="2">
    <source>
        <dbReference type="ARBA" id="ARBA00007658"/>
    </source>
</evidence>
<evidence type="ECO:0000313" key="9">
    <source>
        <dbReference type="EMBL" id="AAS51530.2"/>
    </source>
</evidence>
<dbReference type="InParanoid" id="Q75BF4"/>
<dbReference type="Proteomes" id="UP000000591">
    <property type="component" value="Chromosome IV"/>
</dbReference>
<dbReference type="GO" id="GO:0005975">
    <property type="term" value="P:carbohydrate metabolic process"/>
    <property type="evidence" value="ECO:0007669"/>
    <property type="project" value="InterPro"/>
</dbReference>
<evidence type="ECO:0000256" key="8">
    <source>
        <dbReference type="SAM" id="SignalP"/>
    </source>
</evidence>
<evidence type="ECO:0000256" key="6">
    <source>
        <dbReference type="PIRSR" id="PIRSR601382-2"/>
    </source>
</evidence>
<dbReference type="InterPro" id="IPR012341">
    <property type="entry name" value="6hp_glycosidase-like_sf"/>
</dbReference>
<dbReference type="EMBL" id="AE016817">
    <property type="protein sequence ID" value="AAS51530.2"/>
    <property type="molecule type" value="Genomic_DNA"/>
</dbReference>
<organism evidence="9 10">
    <name type="scientific">Eremothecium gossypii (strain ATCC 10895 / CBS 109.51 / FGSC 9923 / NRRL Y-1056)</name>
    <name type="common">Yeast</name>
    <name type="synonym">Ashbya gossypii</name>
    <dbReference type="NCBI Taxonomy" id="284811"/>
    <lineage>
        <taxon>Eukaryota</taxon>
        <taxon>Fungi</taxon>
        <taxon>Dikarya</taxon>
        <taxon>Ascomycota</taxon>
        <taxon>Saccharomycotina</taxon>
        <taxon>Saccharomycetes</taxon>
        <taxon>Saccharomycetales</taxon>
        <taxon>Saccharomycetaceae</taxon>
        <taxon>Eremothecium</taxon>
    </lineage>
</organism>
<dbReference type="AlphaFoldDB" id="Q75BF4"/>
<comment type="similarity">
    <text evidence="2 7">Belongs to the glycosyl hydrolase 47 family.</text>
</comment>
<evidence type="ECO:0000256" key="3">
    <source>
        <dbReference type="ARBA" id="ARBA00022824"/>
    </source>
</evidence>
<dbReference type="GO" id="GO:0004571">
    <property type="term" value="F:mannosyl-oligosaccharide 1,2-alpha-mannosidase activity"/>
    <property type="evidence" value="ECO:0007669"/>
    <property type="project" value="EnsemblFungi"/>
</dbReference>
<dbReference type="PANTHER" id="PTHR45679:SF5">
    <property type="entry name" value="ER DEGRADATION-ENHANCING ALPHA-MANNOSIDASE-LIKE PROTEIN 1"/>
    <property type="match status" value="1"/>
</dbReference>
<feature type="chain" id="PRO_5004285743" description="alpha-1,2-Mannosidase" evidence="8">
    <location>
        <begin position="22"/>
        <end position="816"/>
    </location>
</feature>
<dbReference type="GO" id="GO:1900103">
    <property type="term" value="P:positive regulation of endoplasmic reticulum unfolded protein response"/>
    <property type="evidence" value="ECO:0007669"/>
    <property type="project" value="EnsemblFungi"/>
</dbReference>
<dbReference type="RefSeq" id="NP_983706.2">
    <property type="nucleotide sequence ID" value="NM_209059.2"/>
</dbReference>
<name>Q75BF4_EREGS</name>
<accession>Q75BF4</accession>
<evidence type="ECO:0000313" key="10">
    <source>
        <dbReference type="Proteomes" id="UP000000591"/>
    </source>
</evidence>
<feature type="active site" description="Proton donor" evidence="5">
    <location>
        <position position="135"/>
    </location>
</feature>
<dbReference type="OrthoDB" id="8118055at2759"/>